<dbReference type="NCBIfam" id="NF001924">
    <property type="entry name" value="PRK00702.1"/>
    <property type="match status" value="1"/>
</dbReference>
<name>A0ABU0D6C9_9BACI</name>
<protein>
    <recommendedName>
        <fullName evidence="2">Ribose-5-phosphate isomerase A</fullName>
        <ecNumber evidence="2">5.3.1.6</ecNumber>
    </recommendedName>
    <alternativeName>
        <fullName evidence="2">Phosphoriboisomerase A</fullName>
        <shortName evidence="2">PRI</shortName>
    </alternativeName>
</protein>
<reference evidence="3 4" key="1">
    <citation type="submission" date="2023-07" db="EMBL/GenBank/DDBJ databases">
        <title>Genomic Encyclopedia of Type Strains, Phase IV (KMG-IV): sequencing the most valuable type-strain genomes for metagenomic binning, comparative biology and taxonomic classification.</title>
        <authorList>
            <person name="Goeker M."/>
        </authorList>
    </citation>
    <scope>NUCLEOTIDE SEQUENCE [LARGE SCALE GENOMIC DNA]</scope>
    <source>
        <strain evidence="3 4">DSM 27848</strain>
    </source>
</reference>
<dbReference type="NCBIfam" id="TIGR00021">
    <property type="entry name" value="rpiA"/>
    <property type="match status" value="1"/>
</dbReference>
<gene>
    <name evidence="2" type="primary">rpiA</name>
    <name evidence="3" type="ORF">J2S14_002801</name>
</gene>
<evidence type="ECO:0000256" key="1">
    <source>
        <dbReference type="ARBA" id="ARBA00023235"/>
    </source>
</evidence>
<proteinExistence type="inferred from homology"/>
<keyword evidence="4" id="KW-1185">Reference proteome</keyword>
<evidence type="ECO:0000313" key="4">
    <source>
        <dbReference type="Proteomes" id="UP001232343"/>
    </source>
</evidence>
<comment type="function">
    <text evidence="2">Catalyzes the reversible conversion of ribose-5-phosphate to ribulose 5-phosphate.</text>
</comment>
<dbReference type="Proteomes" id="UP001232343">
    <property type="component" value="Unassembled WGS sequence"/>
</dbReference>
<evidence type="ECO:0000256" key="2">
    <source>
        <dbReference type="HAMAP-Rule" id="MF_00170"/>
    </source>
</evidence>
<dbReference type="Gene3D" id="3.30.70.260">
    <property type="match status" value="1"/>
</dbReference>
<sequence>MDAKKLAGEKAIEFIENDMIVGLGTGSTVHWSILKLGELVKQGLNIKGVPTSRQTEQLANELGIPLVGLSSIDQIDLTVDGADEANPDFELIKGGGGALLREKMVASISKRMIVVMDETKYVANLGKFPLPVEVTQFGWEMTCRQIKSLGCEPKLRLNNNLPFITDNGNYILDCDFGEIYDAENLNHTLNMIPGVVENGLFVNMTDTMVIGNRNGHVDILYKS</sequence>
<dbReference type="InterPro" id="IPR037171">
    <property type="entry name" value="NagB/RpiA_transferase-like"/>
</dbReference>
<dbReference type="PANTHER" id="PTHR11934:SF0">
    <property type="entry name" value="RIBOSE-5-PHOSPHATE ISOMERASE"/>
    <property type="match status" value="1"/>
</dbReference>
<feature type="active site" description="Proton acceptor" evidence="2">
    <location>
        <position position="102"/>
    </location>
</feature>
<dbReference type="HAMAP" id="MF_00170">
    <property type="entry name" value="Rib_5P_isom_A"/>
    <property type="match status" value="1"/>
</dbReference>
<comment type="similarity">
    <text evidence="2">Belongs to the ribose 5-phosphate isomerase family.</text>
</comment>
<dbReference type="SUPFAM" id="SSF100950">
    <property type="entry name" value="NagB/RpiA/CoA transferase-like"/>
    <property type="match status" value="1"/>
</dbReference>
<comment type="caution">
    <text evidence="3">The sequence shown here is derived from an EMBL/GenBank/DDBJ whole genome shotgun (WGS) entry which is preliminary data.</text>
</comment>
<comment type="catalytic activity">
    <reaction evidence="2">
        <text>aldehydo-D-ribose 5-phosphate = D-ribulose 5-phosphate</text>
        <dbReference type="Rhea" id="RHEA:14657"/>
        <dbReference type="ChEBI" id="CHEBI:58121"/>
        <dbReference type="ChEBI" id="CHEBI:58273"/>
        <dbReference type="EC" id="5.3.1.6"/>
    </reaction>
</comment>
<dbReference type="SUPFAM" id="SSF75445">
    <property type="entry name" value="D-ribose-5-phosphate isomerase (RpiA), lid domain"/>
    <property type="match status" value="1"/>
</dbReference>
<dbReference type="RefSeq" id="WP_244682215.1">
    <property type="nucleotide sequence ID" value="NZ_JALIRM010000010.1"/>
</dbReference>
<dbReference type="EMBL" id="JAUSUO010000007">
    <property type="protein sequence ID" value="MDQ0343966.1"/>
    <property type="molecule type" value="Genomic_DNA"/>
</dbReference>
<dbReference type="Gene3D" id="3.40.50.1360">
    <property type="match status" value="1"/>
</dbReference>
<feature type="binding site" evidence="2">
    <location>
        <begin position="80"/>
        <end position="83"/>
    </location>
    <ligand>
        <name>substrate</name>
    </ligand>
</feature>
<comment type="subunit">
    <text evidence="2">Homodimer.</text>
</comment>
<dbReference type="Pfam" id="PF06026">
    <property type="entry name" value="Rib_5-P_isom_A"/>
    <property type="match status" value="1"/>
</dbReference>
<dbReference type="InterPro" id="IPR020672">
    <property type="entry name" value="Ribose5P_isomerase_typA_subgr"/>
</dbReference>
<feature type="binding site" evidence="2">
    <location>
        <begin position="25"/>
        <end position="28"/>
    </location>
    <ligand>
        <name>substrate</name>
    </ligand>
</feature>
<dbReference type="EC" id="5.3.1.6" evidence="2"/>
<feature type="binding site" evidence="2">
    <location>
        <position position="120"/>
    </location>
    <ligand>
        <name>substrate</name>
    </ligand>
</feature>
<comment type="pathway">
    <text evidence="2">Carbohydrate degradation; pentose phosphate pathway; D-ribose 5-phosphate from D-ribulose 5-phosphate (non-oxidative stage): step 1/1.</text>
</comment>
<organism evidence="3 4">
    <name type="scientific">Lederbergia wuyishanensis</name>
    <dbReference type="NCBI Taxonomy" id="1347903"/>
    <lineage>
        <taxon>Bacteria</taxon>
        <taxon>Bacillati</taxon>
        <taxon>Bacillota</taxon>
        <taxon>Bacilli</taxon>
        <taxon>Bacillales</taxon>
        <taxon>Bacillaceae</taxon>
        <taxon>Lederbergia</taxon>
    </lineage>
</organism>
<accession>A0ABU0D6C9</accession>
<keyword evidence="1 2" id="KW-0413">Isomerase</keyword>
<dbReference type="PANTHER" id="PTHR11934">
    <property type="entry name" value="RIBOSE-5-PHOSPHATE ISOMERASE"/>
    <property type="match status" value="1"/>
</dbReference>
<evidence type="ECO:0000313" key="3">
    <source>
        <dbReference type="EMBL" id="MDQ0343966.1"/>
    </source>
</evidence>
<feature type="binding site" evidence="2">
    <location>
        <begin position="93"/>
        <end position="96"/>
    </location>
    <ligand>
        <name>substrate</name>
    </ligand>
</feature>
<dbReference type="CDD" id="cd01398">
    <property type="entry name" value="RPI_A"/>
    <property type="match status" value="1"/>
</dbReference>
<dbReference type="GO" id="GO:0004751">
    <property type="term" value="F:ribose-5-phosphate isomerase activity"/>
    <property type="evidence" value="ECO:0007669"/>
    <property type="project" value="UniProtKB-EC"/>
</dbReference>
<dbReference type="InterPro" id="IPR004788">
    <property type="entry name" value="Ribose5P_isomerase_type_A"/>
</dbReference>